<reference evidence="11" key="1">
    <citation type="journal article" date="2019" name="BMC Genomics">
        <title>Promising prospects of nanopore sequencing for algal hologenomics and structural variation discovery.</title>
        <authorList>
            <person name="Sauvage T."/>
            <person name="Schmidt W.E."/>
            <person name="Yoon H.S."/>
            <person name="Paul V.J."/>
            <person name="Fredericq S."/>
        </authorList>
    </citation>
    <scope>NUCLEOTIDE SEQUENCE</scope>
</reference>
<evidence type="ECO:0000256" key="5">
    <source>
        <dbReference type="ARBA" id="ARBA00023128"/>
    </source>
</evidence>
<evidence type="ECO:0000256" key="2">
    <source>
        <dbReference type="ARBA" id="ARBA00010946"/>
    </source>
</evidence>
<comment type="subcellular location">
    <subcellularLocation>
        <location evidence="1">Mitochondrion membrane</location>
    </subcellularLocation>
</comment>
<evidence type="ECO:0000256" key="8">
    <source>
        <dbReference type="SAM" id="MobiDB-lite"/>
    </source>
</evidence>
<evidence type="ECO:0000256" key="4">
    <source>
        <dbReference type="ARBA" id="ARBA00022989"/>
    </source>
</evidence>
<sequence>MPQLDKLTVLSNVFWFSCCFFLFYLLVLKYAIPRLVRLVMFRKLAAQDQAGGSLARPSENLPLGGSEPKSQRGWVPVAQTLGKGLGHIRPLEVAPEGGVYLAAHIQGCIVELGHAGARHAMLLEQTNFELGLPWSQISIISLTLFTDE</sequence>
<gene>
    <name evidence="11" type="primary">atp8</name>
</gene>
<dbReference type="GO" id="GO:0031966">
    <property type="term" value="C:mitochondrial membrane"/>
    <property type="evidence" value="ECO:0007669"/>
    <property type="project" value="UniProtKB-SubCell"/>
</dbReference>
<comment type="similarity">
    <text evidence="2">Belongs to the ATPase protein YMF19 family.</text>
</comment>
<evidence type="ECO:0000256" key="7">
    <source>
        <dbReference type="ARBA" id="ARBA00023310"/>
    </source>
</evidence>
<proteinExistence type="inferred from homology"/>
<dbReference type="Pfam" id="PF02326">
    <property type="entry name" value="YMF19"/>
    <property type="match status" value="1"/>
</dbReference>
<feature type="domain" description="ATP synthase YMF19-like N-terminal" evidence="10">
    <location>
        <begin position="2"/>
        <end position="61"/>
    </location>
</feature>
<keyword evidence="6 9" id="KW-0472">Membrane</keyword>
<dbReference type="GO" id="GO:0006754">
    <property type="term" value="P:ATP biosynthetic process"/>
    <property type="evidence" value="ECO:0007669"/>
    <property type="project" value="UniProtKB-KW"/>
</dbReference>
<dbReference type="GeneID" id="44139459"/>
<feature type="transmembrane region" description="Helical" evidence="9">
    <location>
        <begin position="12"/>
        <end position="32"/>
    </location>
</feature>
<dbReference type="RefSeq" id="YP_009725939.1">
    <property type="nucleotide sequence ID" value="NC_045849.1"/>
</dbReference>
<accession>A0A6B9VWG0</accession>
<keyword evidence="7" id="KW-0066">ATP synthesis</keyword>
<evidence type="ECO:0000256" key="3">
    <source>
        <dbReference type="ARBA" id="ARBA00022692"/>
    </source>
</evidence>
<organism evidence="11">
    <name type="scientific">Caulerpa ashmeadii</name>
    <dbReference type="NCBI Taxonomy" id="177078"/>
    <lineage>
        <taxon>Eukaryota</taxon>
        <taxon>Viridiplantae</taxon>
        <taxon>Chlorophyta</taxon>
        <taxon>core chlorophytes</taxon>
        <taxon>Ulvophyceae</taxon>
        <taxon>TCBD clade</taxon>
        <taxon>Bryopsidales</taxon>
        <taxon>Halimedineae</taxon>
        <taxon>Caulerpaceae</taxon>
        <taxon>Caulerpa</taxon>
    </lineage>
</organism>
<evidence type="ECO:0000256" key="1">
    <source>
        <dbReference type="ARBA" id="ARBA00004325"/>
    </source>
</evidence>
<evidence type="ECO:0000256" key="9">
    <source>
        <dbReference type="SAM" id="Phobius"/>
    </source>
</evidence>
<protein>
    <submittedName>
        <fullName evidence="11">ATP synthase subunit 8</fullName>
    </submittedName>
</protein>
<geneLocation type="mitochondrion" evidence="11"/>
<dbReference type="InterPro" id="IPR003319">
    <property type="entry name" value="YMF19-like_N"/>
</dbReference>
<dbReference type="AlphaFoldDB" id="A0A6B9VWG0"/>
<name>A0A6B9VWG0_9CHLO</name>
<keyword evidence="4 9" id="KW-1133">Transmembrane helix</keyword>
<keyword evidence="5 11" id="KW-0496">Mitochondrion</keyword>
<evidence type="ECO:0000256" key="6">
    <source>
        <dbReference type="ARBA" id="ARBA00023136"/>
    </source>
</evidence>
<evidence type="ECO:0000259" key="10">
    <source>
        <dbReference type="Pfam" id="PF02326"/>
    </source>
</evidence>
<evidence type="ECO:0000313" key="11">
    <source>
        <dbReference type="EMBL" id="QHQ73227.1"/>
    </source>
</evidence>
<keyword evidence="3 9" id="KW-0812">Transmembrane</keyword>
<dbReference type="EMBL" id="MH745227">
    <property type="protein sequence ID" value="QHQ73227.1"/>
    <property type="molecule type" value="Genomic_DNA"/>
</dbReference>
<dbReference type="PROSITE" id="PS51257">
    <property type="entry name" value="PROKAR_LIPOPROTEIN"/>
    <property type="match status" value="1"/>
</dbReference>
<feature type="region of interest" description="Disordered" evidence="8">
    <location>
        <begin position="52"/>
        <end position="71"/>
    </location>
</feature>